<evidence type="ECO:0000256" key="2">
    <source>
        <dbReference type="ARBA" id="ARBA00023136"/>
    </source>
</evidence>
<comment type="similarity">
    <text evidence="1">Belongs to the GerABKA family.</text>
</comment>
<evidence type="ECO:0000256" key="1">
    <source>
        <dbReference type="ARBA" id="ARBA00005278"/>
    </source>
</evidence>
<keyword evidence="4" id="KW-1133">Transmembrane helix</keyword>
<name>A0A7W1X9P8_9BACL</name>
<feature type="region of interest" description="Disordered" evidence="3">
    <location>
        <begin position="1"/>
        <end position="23"/>
    </location>
</feature>
<feature type="transmembrane region" description="Helical" evidence="4">
    <location>
        <begin position="401"/>
        <end position="421"/>
    </location>
</feature>
<dbReference type="EMBL" id="JACEIP010000008">
    <property type="protein sequence ID" value="MBA4542702.1"/>
    <property type="molecule type" value="Genomic_DNA"/>
</dbReference>
<keyword evidence="2 4" id="KW-0472">Membrane</keyword>
<dbReference type="Pfam" id="PF03323">
    <property type="entry name" value="GerA"/>
    <property type="match status" value="1"/>
</dbReference>
<protein>
    <submittedName>
        <fullName evidence="5">Spore germination protein</fullName>
    </submittedName>
</protein>
<dbReference type="InterPro" id="IPR004995">
    <property type="entry name" value="Spore_Ger"/>
</dbReference>
<dbReference type="GO" id="GO:0016020">
    <property type="term" value="C:membrane"/>
    <property type="evidence" value="ECO:0007669"/>
    <property type="project" value="InterPro"/>
</dbReference>
<evidence type="ECO:0000256" key="4">
    <source>
        <dbReference type="SAM" id="Phobius"/>
    </source>
</evidence>
<evidence type="ECO:0000313" key="5">
    <source>
        <dbReference type="EMBL" id="MBA4542702.1"/>
    </source>
</evidence>
<sequence length="528" mass="58887">MFFSRYRNRQPASGTKKNQNEPIDPSLDQLFSYIKQEFSESPDFVIRTFSAGNNNETRFGIIYLECLVDEKVIDEWVIKSLTLASGLLPKEFDDEALSFDMVKNRALSIGKIAILETKEKIIKSIISGNAVLVGAGWKKAISCSTASEKSRPISEPTAQSVIRGPLDSFTESIKVNLSLIRRRIRSPHLKVKSLDLGHFTHTKIFVLHIEGIANPKIVKDVLKRLKEIDIDSVLESGYIESFLEEKTFTPFPTVLTLGRPDDICGNLMDGRVAILVDNTPFALVVPSSFRHLFMASEDYYQRYDIASFLRLVRFVSFFVSLVLPSLYVALITHHPQMLPTSLLINLSAQRENVPIPTLFEAIIMELMFEVIREAGIRAPRVLSTAITIVGAIVLGQTAVSAGLVTPAMVIVVAITGLASFVNPSYELAITARLIRFVMMILAATFGLLGITLGLVVMISHMNSLSSFGVPYLEPFSPLNLKAWGDTFIRLPLWMIRKRPADLHPLKKNMIAKYRLRNGRPSKEEDGSG</sequence>
<evidence type="ECO:0000313" key="6">
    <source>
        <dbReference type="Proteomes" id="UP000530514"/>
    </source>
</evidence>
<proteinExistence type="inferred from homology"/>
<dbReference type="OrthoDB" id="1726708at2"/>
<dbReference type="GO" id="GO:0009847">
    <property type="term" value="P:spore germination"/>
    <property type="evidence" value="ECO:0007669"/>
    <property type="project" value="InterPro"/>
</dbReference>
<feature type="transmembrane region" description="Helical" evidence="4">
    <location>
        <begin position="433"/>
        <end position="458"/>
    </location>
</feature>
<keyword evidence="4" id="KW-0812">Transmembrane</keyword>
<keyword evidence="6" id="KW-1185">Reference proteome</keyword>
<evidence type="ECO:0000256" key="3">
    <source>
        <dbReference type="SAM" id="MobiDB-lite"/>
    </source>
</evidence>
<feature type="compositionally biased region" description="Polar residues" evidence="3">
    <location>
        <begin position="10"/>
        <end position="21"/>
    </location>
</feature>
<accession>A0A7W1X9P8</accession>
<reference evidence="5 6" key="1">
    <citation type="submission" date="2020-07" db="EMBL/GenBank/DDBJ databases">
        <authorList>
            <person name="Feng H."/>
        </authorList>
    </citation>
    <scope>NUCLEOTIDE SEQUENCE [LARGE SCALE GENOMIC DNA]</scope>
    <source>
        <strain evidence="6">s-11</strain>
    </source>
</reference>
<dbReference type="Proteomes" id="UP000530514">
    <property type="component" value="Unassembled WGS sequence"/>
</dbReference>
<organism evidence="5 6">
    <name type="scientific">Thermoactinomyces daqus</name>
    <dbReference type="NCBI Taxonomy" id="1329516"/>
    <lineage>
        <taxon>Bacteria</taxon>
        <taxon>Bacillati</taxon>
        <taxon>Bacillota</taxon>
        <taxon>Bacilli</taxon>
        <taxon>Bacillales</taxon>
        <taxon>Thermoactinomycetaceae</taxon>
        <taxon>Thermoactinomyces</taxon>
    </lineage>
</organism>
<dbReference type="RefSeq" id="WP_052154357.1">
    <property type="nucleotide sequence ID" value="NZ_JACEIP010000008.1"/>
</dbReference>
<dbReference type="InterPro" id="IPR050768">
    <property type="entry name" value="UPF0353/GerABKA_families"/>
</dbReference>
<dbReference type="PIRSF" id="PIRSF005690">
    <property type="entry name" value="GerBA"/>
    <property type="match status" value="1"/>
</dbReference>
<feature type="transmembrane region" description="Helical" evidence="4">
    <location>
        <begin position="378"/>
        <end position="395"/>
    </location>
</feature>
<dbReference type="PANTHER" id="PTHR22550">
    <property type="entry name" value="SPORE GERMINATION PROTEIN"/>
    <property type="match status" value="1"/>
</dbReference>
<gene>
    <name evidence="5" type="ORF">H1164_07275</name>
</gene>
<dbReference type="AlphaFoldDB" id="A0A7W1X9P8"/>
<feature type="transmembrane region" description="Helical" evidence="4">
    <location>
        <begin position="311"/>
        <end position="333"/>
    </location>
</feature>
<dbReference type="PANTHER" id="PTHR22550:SF5">
    <property type="entry name" value="LEUCINE ZIPPER PROTEIN 4"/>
    <property type="match status" value="1"/>
</dbReference>
<comment type="caution">
    <text evidence="5">The sequence shown here is derived from an EMBL/GenBank/DDBJ whole genome shotgun (WGS) entry which is preliminary data.</text>
</comment>